<gene>
    <name evidence="17" type="ORF">TRIADDRAFT_30184</name>
</gene>
<dbReference type="HOGENOM" id="CLU_008438_5_1_1"/>
<evidence type="ECO:0000256" key="13">
    <source>
        <dbReference type="ARBA" id="ARBA00045085"/>
    </source>
</evidence>
<dbReference type="Pfam" id="PF02815">
    <property type="entry name" value="MIR"/>
    <property type="match status" value="1"/>
</dbReference>
<dbReference type="GO" id="GO:0004169">
    <property type="term" value="F:dolichyl-phosphate-mannose-protein mannosyltransferase activity"/>
    <property type="evidence" value="ECO:0000318"/>
    <property type="project" value="GO_Central"/>
</dbReference>
<comment type="similarity">
    <text evidence="3">Belongs to the glycosyltransferase 39 family.</text>
</comment>
<dbReference type="GO" id="GO:0035269">
    <property type="term" value="P:protein O-linked glycosylation via mannose"/>
    <property type="evidence" value="ECO:0000318"/>
    <property type="project" value="GO_Central"/>
</dbReference>
<dbReference type="InterPro" id="IPR036300">
    <property type="entry name" value="MIR_dom_sf"/>
</dbReference>
<keyword evidence="11 15" id="KW-0472">Membrane</keyword>
<evidence type="ECO:0000256" key="12">
    <source>
        <dbReference type="ARBA" id="ARBA00039583"/>
    </source>
</evidence>
<organism evidence="17 18">
    <name type="scientific">Trichoplax adhaerens</name>
    <name type="common">Trichoplax reptans</name>
    <dbReference type="NCBI Taxonomy" id="10228"/>
    <lineage>
        <taxon>Eukaryota</taxon>
        <taxon>Metazoa</taxon>
        <taxon>Placozoa</taxon>
        <taxon>Uniplacotomia</taxon>
        <taxon>Trichoplacea</taxon>
        <taxon>Trichoplacidae</taxon>
        <taxon>Trichoplax</taxon>
    </lineage>
</organism>
<evidence type="ECO:0000256" key="10">
    <source>
        <dbReference type="ARBA" id="ARBA00022989"/>
    </source>
</evidence>
<dbReference type="UniPathway" id="UPA00378"/>
<reference evidence="17 18" key="1">
    <citation type="journal article" date="2008" name="Nature">
        <title>The Trichoplax genome and the nature of placozoans.</title>
        <authorList>
            <person name="Srivastava M."/>
            <person name="Begovic E."/>
            <person name="Chapman J."/>
            <person name="Putnam N.H."/>
            <person name="Hellsten U."/>
            <person name="Kawashima T."/>
            <person name="Kuo A."/>
            <person name="Mitros T."/>
            <person name="Salamov A."/>
            <person name="Carpenter M.L."/>
            <person name="Signorovitch A.Y."/>
            <person name="Moreno M.A."/>
            <person name="Kamm K."/>
            <person name="Grimwood J."/>
            <person name="Schmutz J."/>
            <person name="Shapiro H."/>
            <person name="Grigoriev I.V."/>
            <person name="Buss L.W."/>
            <person name="Schierwater B."/>
            <person name="Dellaporta S.L."/>
            <person name="Rokhsar D.S."/>
        </authorList>
    </citation>
    <scope>NUCLEOTIDE SEQUENCE [LARGE SCALE GENOMIC DNA]</scope>
    <source>
        <strain evidence="17 18">Grell-BS-1999</strain>
    </source>
</reference>
<keyword evidence="7 15" id="KW-0812">Transmembrane</keyword>
<dbReference type="SMART" id="SM00472">
    <property type="entry name" value="MIR"/>
    <property type="match status" value="3"/>
</dbReference>
<keyword evidence="10 15" id="KW-1133">Transmembrane helix</keyword>
<keyword evidence="5" id="KW-0328">Glycosyltransferase</keyword>
<evidence type="ECO:0000256" key="11">
    <source>
        <dbReference type="ARBA" id="ARBA00023136"/>
    </source>
</evidence>
<feature type="domain" description="MIR" evidence="16">
    <location>
        <begin position="301"/>
        <end position="358"/>
    </location>
</feature>
<feature type="transmembrane region" description="Helical" evidence="15">
    <location>
        <begin position="142"/>
        <end position="172"/>
    </location>
</feature>
<dbReference type="FunCoup" id="B3S6J8">
    <property type="interactions" value="1112"/>
</dbReference>
<evidence type="ECO:0000256" key="14">
    <source>
        <dbReference type="ARBA" id="ARBA00045102"/>
    </source>
</evidence>
<dbReference type="OMA" id="MCGWDDN"/>
<feature type="transmembrane region" description="Helical" evidence="15">
    <location>
        <begin position="246"/>
        <end position="267"/>
    </location>
</feature>
<evidence type="ECO:0000256" key="6">
    <source>
        <dbReference type="ARBA" id="ARBA00022679"/>
    </source>
</evidence>
<keyword evidence="9" id="KW-0256">Endoplasmic reticulum</keyword>
<evidence type="ECO:0000256" key="5">
    <source>
        <dbReference type="ARBA" id="ARBA00022676"/>
    </source>
</evidence>
<dbReference type="InterPro" id="IPR003342">
    <property type="entry name" value="ArnT-like_N"/>
</dbReference>
<dbReference type="EMBL" id="DS985252">
    <property type="protein sequence ID" value="EDV21774.1"/>
    <property type="molecule type" value="Genomic_DNA"/>
</dbReference>
<dbReference type="InterPro" id="IPR027005">
    <property type="entry name" value="PMT-like"/>
</dbReference>
<dbReference type="GO" id="GO:0005789">
    <property type="term" value="C:endoplasmic reticulum membrane"/>
    <property type="evidence" value="ECO:0007669"/>
    <property type="project" value="UniProtKB-SubCell"/>
</dbReference>
<feature type="transmembrane region" description="Helical" evidence="15">
    <location>
        <begin position="21"/>
        <end position="41"/>
    </location>
</feature>
<dbReference type="PANTHER" id="PTHR10050:SF46">
    <property type="entry name" value="PROTEIN O-MANNOSYL-TRANSFERASE 2"/>
    <property type="match status" value="1"/>
</dbReference>
<dbReference type="InParanoid" id="B3S6J8"/>
<evidence type="ECO:0000256" key="4">
    <source>
        <dbReference type="ARBA" id="ARBA00012839"/>
    </source>
</evidence>
<keyword evidence="6" id="KW-0808">Transferase</keyword>
<feature type="domain" description="MIR" evidence="16">
    <location>
        <begin position="368"/>
        <end position="424"/>
    </location>
</feature>
<dbReference type="CDD" id="cd23282">
    <property type="entry name" value="beta-trefoil_MIR_POMT2"/>
    <property type="match status" value="1"/>
</dbReference>
<name>B3S6J8_TRIAD</name>
<dbReference type="KEGG" id="tad:TRIADDRAFT_30184"/>
<comment type="subcellular location">
    <subcellularLocation>
        <location evidence="1">Endoplasmic reticulum membrane</location>
        <topology evidence="1">Multi-pass membrane protein</topology>
    </subcellularLocation>
</comment>
<evidence type="ECO:0000256" key="3">
    <source>
        <dbReference type="ARBA" id="ARBA00007222"/>
    </source>
</evidence>
<feature type="transmembrane region" description="Helical" evidence="15">
    <location>
        <begin position="192"/>
        <end position="225"/>
    </location>
</feature>
<sequence length="641" mass="74129">MEKTDTRGTAKEKTEPGYVRKYLPVICFLLVCLLTCSTRLYKLDEPQHVCWDEAHFGKHGSWYINRTFFFDVHPPLGKMSIGLIGYLTGYNGTFAFDKPGDKFNGHLVMGMRYFCAILGCFFVAFVYLITWELSQSVEASCLASLFAIFDHGTITLSRYILLDPILLFYIMSSTYFGIKFLNTKNRPYSLSWWLWLSLTGVSLGCAISVKFVGLFVILFTGYSTVMDLWRLFGDLNLSMVDLIKHFLARAVCLILIPLLVYSLLFVIHLKVLHKSGKGDGFYSSSFQATLKGNDLYDVKLPTYVAYGSVVTIRNYRSGGALLHSHPHLYPPTVAKMQQQQVTTYSHKDENNLFMIKKHNASYSDQQSLEYVKNGDIIRLEHVQTKRNLHSHLERAPVTKRHYQVTCYGNNGTGDDNDYWVIHATNAEIGSKISIVKSILRFVHYNVKCALHSHEKQLPKWGWEQMEVTCNPKIKHKNNLWNIEGHQNPRLSVDDSDVHKASTYQKFLESHFVMLQGNSNLKPKEGEYTSQPWHWPITYKGQHFSGGDFRIYLLGNPVLWWTNLIVLISFPFGYLYHAIRCQRGCQDQNELRTKLFSSCWWLYLGWATHYIPFYLMGRVLYFHHYFPSYLYSCMITGTCKPK</sequence>
<keyword evidence="18" id="KW-1185">Reference proteome</keyword>
<proteinExistence type="inferred from homology"/>
<dbReference type="InterPro" id="IPR016093">
    <property type="entry name" value="MIR_motif"/>
</dbReference>
<feature type="domain" description="MIR" evidence="16">
    <location>
        <begin position="429"/>
        <end position="485"/>
    </location>
</feature>
<dbReference type="Gene3D" id="2.80.10.50">
    <property type="match status" value="1"/>
</dbReference>
<dbReference type="Pfam" id="PF02366">
    <property type="entry name" value="PMT"/>
    <property type="match status" value="1"/>
</dbReference>
<evidence type="ECO:0000259" key="16">
    <source>
        <dbReference type="PROSITE" id="PS50919"/>
    </source>
</evidence>
<evidence type="ECO:0000256" key="15">
    <source>
        <dbReference type="SAM" id="Phobius"/>
    </source>
</evidence>
<dbReference type="PROSITE" id="PS50919">
    <property type="entry name" value="MIR"/>
    <property type="match status" value="3"/>
</dbReference>
<evidence type="ECO:0000256" key="1">
    <source>
        <dbReference type="ARBA" id="ARBA00004477"/>
    </source>
</evidence>
<dbReference type="Pfam" id="PF16192">
    <property type="entry name" value="PMT_4TMC"/>
    <property type="match status" value="1"/>
</dbReference>
<keyword evidence="8" id="KW-0677">Repeat</keyword>
<evidence type="ECO:0000256" key="2">
    <source>
        <dbReference type="ARBA" id="ARBA00004922"/>
    </source>
</evidence>
<protein>
    <recommendedName>
        <fullName evidence="12">Protein O-mannosyl-transferase 2</fullName>
        <ecNumber evidence="4">2.4.1.109</ecNumber>
    </recommendedName>
</protein>
<dbReference type="AlphaFoldDB" id="B3S6J8"/>
<dbReference type="GeneID" id="6756992"/>
<dbReference type="eggNOG" id="KOG3359">
    <property type="taxonomic scope" value="Eukaryota"/>
</dbReference>
<feature type="transmembrane region" description="Helical" evidence="15">
    <location>
        <begin position="557"/>
        <end position="578"/>
    </location>
</feature>
<feature type="transmembrane region" description="Helical" evidence="15">
    <location>
        <begin position="111"/>
        <end position="130"/>
    </location>
</feature>
<comment type="catalytic activity">
    <reaction evidence="14">
        <text>a di-trans,poly-cis-dolichyl beta-D-mannosyl phosphate + L-seryl-[protein] = 3-O-(alpha-D-mannosyl)-L-seryl-[protein] + a di-trans,poly-cis-dolichyl phosphate + H(+)</text>
        <dbReference type="Rhea" id="RHEA:17377"/>
        <dbReference type="Rhea" id="RHEA-COMP:9863"/>
        <dbReference type="Rhea" id="RHEA-COMP:13546"/>
        <dbReference type="Rhea" id="RHEA-COMP:19498"/>
        <dbReference type="Rhea" id="RHEA-COMP:19501"/>
        <dbReference type="ChEBI" id="CHEBI:15378"/>
        <dbReference type="ChEBI" id="CHEBI:29999"/>
        <dbReference type="ChEBI" id="CHEBI:57683"/>
        <dbReference type="ChEBI" id="CHEBI:58211"/>
        <dbReference type="ChEBI" id="CHEBI:137321"/>
        <dbReference type="EC" id="2.4.1.109"/>
    </reaction>
</comment>
<dbReference type="EC" id="2.4.1.109" evidence="4"/>
<comment type="pathway">
    <text evidence="2">Protein modification; protein glycosylation.</text>
</comment>
<dbReference type="PhylomeDB" id="B3S6J8"/>
<evidence type="ECO:0000313" key="18">
    <source>
        <dbReference type="Proteomes" id="UP000009022"/>
    </source>
</evidence>
<evidence type="ECO:0000256" key="9">
    <source>
        <dbReference type="ARBA" id="ARBA00022824"/>
    </source>
</evidence>
<dbReference type="CTD" id="6756992"/>
<evidence type="ECO:0000313" key="17">
    <source>
        <dbReference type="EMBL" id="EDV21774.1"/>
    </source>
</evidence>
<comment type="catalytic activity">
    <reaction evidence="13">
        <text>a di-trans,poly-cis-dolichyl beta-D-mannosyl phosphate + L-threonyl-[protein] = 3-O-(alpha-D-mannosyl)-L-threonyl-[protein] + a di-trans,poly-cis-dolichyl phosphate + H(+)</text>
        <dbReference type="Rhea" id="RHEA:53396"/>
        <dbReference type="Rhea" id="RHEA-COMP:11060"/>
        <dbReference type="Rhea" id="RHEA-COMP:13547"/>
        <dbReference type="Rhea" id="RHEA-COMP:19498"/>
        <dbReference type="Rhea" id="RHEA-COMP:19501"/>
        <dbReference type="ChEBI" id="CHEBI:15378"/>
        <dbReference type="ChEBI" id="CHEBI:30013"/>
        <dbReference type="ChEBI" id="CHEBI:57683"/>
        <dbReference type="ChEBI" id="CHEBI:58211"/>
        <dbReference type="ChEBI" id="CHEBI:137323"/>
        <dbReference type="EC" id="2.4.1.109"/>
    </reaction>
</comment>
<dbReference type="RefSeq" id="XP_002115922.1">
    <property type="nucleotide sequence ID" value="XM_002115886.1"/>
</dbReference>
<dbReference type="GO" id="GO:0005783">
    <property type="term" value="C:endoplasmic reticulum"/>
    <property type="evidence" value="ECO:0000318"/>
    <property type="project" value="GO_Central"/>
</dbReference>
<dbReference type="InterPro" id="IPR032421">
    <property type="entry name" value="PMT_4TMC"/>
</dbReference>
<dbReference type="Proteomes" id="UP000009022">
    <property type="component" value="Unassembled WGS sequence"/>
</dbReference>
<accession>B3S6J8</accession>
<evidence type="ECO:0000256" key="8">
    <source>
        <dbReference type="ARBA" id="ARBA00022737"/>
    </source>
</evidence>
<feature type="transmembrane region" description="Helical" evidence="15">
    <location>
        <begin position="599"/>
        <end position="620"/>
    </location>
</feature>
<dbReference type="STRING" id="10228.B3S6J8"/>
<evidence type="ECO:0000256" key="7">
    <source>
        <dbReference type="ARBA" id="ARBA00022692"/>
    </source>
</evidence>
<dbReference type="PANTHER" id="PTHR10050">
    <property type="entry name" value="DOLICHYL-PHOSPHATE-MANNOSE--PROTEIN MANNOSYLTRANSFERASE"/>
    <property type="match status" value="1"/>
</dbReference>
<dbReference type="OrthoDB" id="5561486at2759"/>
<dbReference type="SUPFAM" id="SSF82109">
    <property type="entry name" value="MIR domain"/>
    <property type="match status" value="1"/>
</dbReference>